<gene>
    <name evidence="1" type="ORF">AVW11_02580</name>
</gene>
<evidence type="ECO:0000313" key="2">
    <source>
        <dbReference type="Proteomes" id="UP000187151"/>
    </source>
</evidence>
<evidence type="ECO:0000313" key="1">
    <source>
        <dbReference type="EMBL" id="OLZ73244.1"/>
    </source>
</evidence>
<accession>A0ABX3GDD4</accession>
<reference evidence="1 2" key="1">
    <citation type="submission" date="2016-01" db="EMBL/GenBank/DDBJ databases">
        <title>Streptomyces amritsarensis strain MTCC 11845 genome sequencing and assembly.</title>
        <authorList>
            <person name="Sharma D."/>
            <person name="Nair G.R."/>
            <person name="Kaur G."/>
            <person name="Manhas R.K."/>
            <person name="Mayilraj S."/>
        </authorList>
    </citation>
    <scope>NUCLEOTIDE SEQUENCE [LARGE SCALE GENOMIC DNA]</scope>
    <source>
        <strain evidence="1 2">MTCC 11845</strain>
    </source>
</reference>
<comment type="caution">
    <text evidence="1">The sequence shown here is derived from an EMBL/GenBank/DDBJ whole genome shotgun (WGS) entry which is preliminary data.</text>
</comment>
<dbReference type="Proteomes" id="UP000187151">
    <property type="component" value="Unassembled WGS sequence"/>
</dbReference>
<protein>
    <submittedName>
        <fullName evidence="1">Uncharacterized protein</fullName>
    </submittedName>
</protein>
<keyword evidence="2" id="KW-1185">Reference proteome</keyword>
<name>A0ABX3GDD4_9ACTN</name>
<organism evidence="1 2">
    <name type="scientific">Streptomyces amritsarensis</name>
    <dbReference type="NCBI Taxonomy" id="681158"/>
    <lineage>
        <taxon>Bacteria</taxon>
        <taxon>Bacillati</taxon>
        <taxon>Actinomycetota</taxon>
        <taxon>Actinomycetes</taxon>
        <taxon>Kitasatosporales</taxon>
        <taxon>Streptomycetaceae</taxon>
        <taxon>Streptomyces</taxon>
    </lineage>
</organism>
<sequence>MPWAFKTVGFRGTPAGDLPLLVFVREDGDDRALEEQLTVQGLGPLPADVEDLLRPMTAAVDDGRALAHVASHRAGAGEGREQVRAVP</sequence>
<dbReference type="EMBL" id="MQUR01000003">
    <property type="protein sequence ID" value="OLZ73244.1"/>
    <property type="molecule type" value="Genomic_DNA"/>
</dbReference>
<proteinExistence type="predicted"/>